<organism evidence="2 3">
    <name type="scientific">Cellvibrio polysaccharolyticus</name>
    <dbReference type="NCBI Taxonomy" id="2082724"/>
    <lineage>
        <taxon>Bacteria</taxon>
        <taxon>Pseudomonadati</taxon>
        <taxon>Pseudomonadota</taxon>
        <taxon>Gammaproteobacteria</taxon>
        <taxon>Cellvibrionales</taxon>
        <taxon>Cellvibrionaceae</taxon>
        <taxon>Cellvibrio</taxon>
    </lineage>
</organism>
<evidence type="ECO:0000313" key="2">
    <source>
        <dbReference type="EMBL" id="MBE8716006.1"/>
    </source>
</evidence>
<dbReference type="Proteomes" id="UP000652567">
    <property type="component" value="Unassembled WGS sequence"/>
</dbReference>
<feature type="region of interest" description="Disordered" evidence="1">
    <location>
        <begin position="54"/>
        <end position="77"/>
    </location>
</feature>
<evidence type="ECO:0000256" key="1">
    <source>
        <dbReference type="SAM" id="MobiDB-lite"/>
    </source>
</evidence>
<feature type="compositionally biased region" description="Polar residues" evidence="1">
    <location>
        <begin position="1"/>
        <end position="16"/>
    </location>
</feature>
<keyword evidence="3" id="KW-1185">Reference proteome</keyword>
<comment type="caution">
    <text evidence="2">The sequence shown here is derived from an EMBL/GenBank/DDBJ whole genome shotgun (WGS) entry which is preliminary data.</text>
</comment>
<gene>
    <name evidence="2" type="ORF">C4F51_02245</name>
</gene>
<reference evidence="2" key="1">
    <citation type="submission" date="2018-07" db="EMBL/GenBank/DDBJ databases">
        <title>Genome assembly of strain Ka43.</title>
        <authorList>
            <person name="Kukolya J."/>
            <person name="Nagy I."/>
            <person name="Horvath B."/>
            <person name="Toth A."/>
        </authorList>
    </citation>
    <scope>NUCLEOTIDE SEQUENCE</scope>
    <source>
        <strain evidence="2">KB43</strain>
    </source>
</reference>
<feature type="region of interest" description="Disordered" evidence="1">
    <location>
        <begin position="1"/>
        <end position="21"/>
    </location>
</feature>
<dbReference type="EMBL" id="PRDL01000001">
    <property type="protein sequence ID" value="MBE8716006.1"/>
    <property type="molecule type" value="Genomic_DNA"/>
</dbReference>
<proteinExistence type="predicted"/>
<sequence>MTTPKQPTATGQPQPTRRNERDLILTHHEAEAGGPMDVAACGEEDPGAALESLVTREEVPAEETRRDLTPPDSNAKH</sequence>
<name>A0A928YS37_9GAMM</name>
<accession>A0A928YS37</accession>
<dbReference type="AlphaFoldDB" id="A0A928YS37"/>
<dbReference type="RefSeq" id="WP_193906774.1">
    <property type="nucleotide sequence ID" value="NZ_PRDL01000001.1"/>
</dbReference>
<evidence type="ECO:0000313" key="3">
    <source>
        <dbReference type="Proteomes" id="UP000652567"/>
    </source>
</evidence>
<protein>
    <submittedName>
        <fullName evidence="2">Uncharacterized protein</fullName>
    </submittedName>
</protein>